<evidence type="ECO:0000256" key="1">
    <source>
        <dbReference type="SAM" id="MobiDB-lite"/>
    </source>
</evidence>
<reference evidence="2" key="1">
    <citation type="journal article" date="2023" name="Mol. Phylogenet. Evol.">
        <title>Genome-scale phylogeny and comparative genomics of the fungal order Sordariales.</title>
        <authorList>
            <person name="Hensen N."/>
            <person name="Bonometti L."/>
            <person name="Westerberg I."/>
            <person name="Brannstrom I.O."/>
            <person name="Guillou S."/>
            <person name="Cros-Aarteil S."/>
            <person name="Calhoun S."/>
            <person name="Haridas S."/>
            <person name="Kuo A."/>
            <person name="Mondo S."/>
            <person name="Pangilinan J."/>
            <person name="Riley R."/>
            <person name="LaButti K."/>
            <person name="Andreopoulos B."/>
            <person name="Lipzen A."/>
            <person name="Chen C."/>
            <person name="Yan M."/>
            <person name="Daum C."/>
            <person name="Ng V."/>
            <person name="Clum A."/>
            <person name="Steindorff A."/>
            <person name="Ohm R.A."/>
            <person name="Martin F."/>
            <person name="Silar P."/>
            <person name="Natvig D.O."/>
            <person name="Lalanne C."/>
            <person name="Gautier V."/>
            <person name="Ament-Velasquez S.L."/>
            <person name="Kruys A."/>
            <person name="Hutchinson M.I."/>
            <person name="Powell A.J."/>
            <person name="Barry K."/>
            <person name="Miller A.N."/>
            <person name="Grigoriev I.V."/>
            <person name="Debuchy R."/>
            <person name="Gladieux P."/>
            <person name="Hiltunen Thoren M."/>
            <person name="Johannesson H."/>
        </authorList>
    </citation>
    <scope>NUCLEOTIDE SEQUENCE</scope>
    <source>
        <strain evidence="2">FGSC 1904</strain>
    </source>
</reference>
<accession>A0AAE0NWU1</accession>
<dbReference type="EMBL" id="JAUTDP010000014">
    <property type="protein sequence ID" value="KAK3389054.1"/>
    <property type="molecule type" value="Genomic_DNA"/>
</dbReference>
<reference evidence="2" key="2">
    <citation type="submission" date="2023-07" db="EMBL/GenBank/DDBJ databases">
        <authorList>
            <consortium name="Lawrence Berkeley National Laboratory"/>
            <person name="Haridas S."/>
            <person name="Hensen N."/>
            <person name="Bonometti L."/>
            <person name="Westerberg I."/>
            <person name="Brannstrom I.O."/>
            <person name="Guillou S."/>
            <person name="Cros-Aarteil S."/>
            <person name="Calhoun S."/>
            <person name="Kuo A."/>
            <person name="Mondo S."/>
            <person name="Pangilinan J."/>
            <person name="Riley R."/>
            <person name="LaButti K."/>
            <person name="Andreopoulos B."/>
            <person name="Lipzen A."/>
            <person name="Chen C."/>
            <person name="Yanf M."/>
            <person name="Daum C."/>
            <person name="Ng V."/>
            <person name="Clum A."/>
            <person name="Steindorff A."/>
            <person name="Ohm R."/>
            <person name="Martin F."/>
            <person name="Silar P."/>
            <person name="Natvig D."/>
            <person name="Lalanne C."/>
            <person name="Gautier V."/>
            <person name="Ament-velasquez S.L."/>
            <person name="Kruys A."/>
            <person name="Hutchinson M.I."/>
            <person name="Powell A.J."/>
            <person name="Barry K."/>
            <person name="Miller A.N."/>
            <person name="Grigoriev I.V."/>
            <person name="Debuchy R."/>
            <person name="Gladieux P."/>
            <person name="Thoren M.H."/>
            <person name="Johannesson H."/>
        </authorList>
    </citation>
    <scope>NUCLEOTIDE SEQUENCE</scope>
    <source>
        <strain evidence="2">FGSC 1904</strain>
    </source>
</reference>
<dbReference type="AlphaFoldDB" id="A0AAE0NWU1"/>
<keyword evidence="3" id="KW-1185">Reference proteome</keyword>
<proteinExistence type="predicted"/>
<gene>
    <name evidence="2" type="ORF">B0T20DRAFT_397369</name>
</gene>
<sequence length="206" mass="23118">MPNREGTKSGLGRNDTGKRWRSNEAGFIHERQERCACSGNIRQNSPLNTECRARRNKVRQSEFRVPQMQPPVHQIRHDRPSGTDHSRETPGMESKSTSGKVYLHDRPVSSSPRSGPVEQHKHLHRKSIVSSRPAHELNSGLKYHHWLPLHSLSGQSFSTTSGIHVLPLIPTVPLLATFAPSQCSQPKLCHNVVFASCLIICLIQVH</sequence>
<comment type="caution">
    <text evidence="2">The sequence shown here is derived from an EMBL/GenBank/DDBJ whole genome shotgun (WGS) entry which is preliminary data.</text>
</comment>
<organism evidence="2 3">
    <name type="scientific">Sordaria brevicollis</name>
    <dbReference type="NCBI Taxonomy" id="83679"/>
    <lineage>
        <taxon>Eukaryota</taxon>
        <taxon>Fungi</taxon>
        <taxon>Dikarya</taxon>
        <taxon>Ascomycota</taxon>
        <taxon>Pezizomycotina</taxon>
        <taxon>Sordariomycetes</taxon>
        <taxon>Sordariomycetidae</taxon>
        <taxon>Sordariales</taxon>
        <taxon>Sordariaceae</taxon>
        <taxon>Sordaria</taxon>
    </lineage>
</organism>
<feature type="region of interest" description="Disordered" evidence="1">
    <location>
        <begin position="40"/>
        <end position="119"/>
    </location>
</feature>
<feature type="compositionally biased region" description="Basic and acidic residues" evidence="1">
    <location>
        <begin position="75"/>
        <end position="90"/>
    </location>
</feature>
<protein>
    <submittedName>
        <fullName evidence="2">Uncharacterized protein</fullName>
    </submittedName>
</protein>
<dbReference type="Proteomes" id="UP001281003">
    <property type="component" value="Unassembled WGS sequence"/>
</dbReference>
<feature type="region of interest" description="Disordered" evidence="1">
    <location>
        <begin position="1"/>
        <end position="28"/>
    </location>
</feature>
<evidence type="ECO:0000313" key="2">
    <source>
        <dbReference type="EMBL" id="KAK3389054.1"/>
    </source>
</evidence>
<feature type="compositionally biased region" description="Basic and acidic residues" evidence="1">
    <location>
        <begin position="15"/>
        <end position="28"/>
    </location>
</feature>
<evidence type="ECO:0000313" key="3">
    <source>
        <dbReference type="Proteomes" id="UP001281003"/>
    </source>
</evidence>
<name>A0AAE0NWU1_SORBR</name>
<feature type="compositionally biased region" description="Low complexity" evidence="1">
    <location>
        <begin position="108"/>
        <end position="117"/>
    </location>
</feature>